<evidence type="ECO:0000256" key="3">
    <source>
        <dbReference type="ARBA" id="ARBA00023163"/>
    </source>
</evidence>
<feature type="compositionally biased region" description="Polar residues" evidence="5">
    <location>
        <begin position="95"/>
        <end position="104"/>
    </location>
</feature>
<feature type="region of interest" description="Disordered" evidence="5">
    <location>
        <begin position="70"/>
        <end position="104"/>
    </location>
</feature>
<dbReference type="GeneID" id="19161237"/>
<sequence length="407" mass="45444">MEQERASQTPRVVSAGVSPASLDGTSRENQDSVPPAEPGLVDGLVMVSPGDTREVLYGNSSTISFIQRLSKTKGGGQPQSSSSENEAVPSDHLVDTNTPMTQSTPEIIRDQDPRAFVYPSRPMADNFVLCFWDFVHPVFPVIHKTSFMEKYERLWVPQNASSSNSATAHNDELVFSATLNLVFALGCQYSDLVMSAEKTTMGDEFYQRSRKIIVFDVMDSTSLGVVQLLLLTGVYLQSTTHANRCWNTIGLAIRVAQSLGLHLDRPMRVNENQLGREMRRRIWNVQTPLLIDDDYLQVDGEGTQPSSHPSYMGLSVYSSKLFEILNDILNIFYIEDCQRFPSQDGDANSFTKMLSDVMNLNNRLDVFIASVPDYLQPTSASVSGVNEENKHVSLQSKVLYCRYVRSK</sequence>
<dbReference type="AlphaFoldDB" id="W9Y8P3"/>
<dbReference type="InterPro" id="IPR007219">
    <property type="entry name" value="XnlR_reg_dom"/>
</dbReference>
<dbReference type="OrthoDB" id="4159052at2759"/>
<protein>
    <recommendedName>
        <fullName evidence="6">Xylanolytic transcriptional activator regulatory domain-containing protein</fullName>
    </recommendedName>
</protein>
<dbReference type="PANTHER" id="PTHR47424">
    <property type="entry name" value="REGULATORY PROTEIN GAL4"/>
    <property type="match status" value="1"/>
</dbReference>
<evidence type="ECO:0000256" key="4">
    <source>
        <dbReference type="ARBA" id="ARBA00023242"/>
    </source>
</evidence>
<proteinExistence type="predicted"/>
<keyword evidence="3" id="KW-0804">Transcription</keyword>
<dbReference type="Proteomes" id="UP000019484">
    <property type="component" value="Unassembled WGS sequence"/>
</dbReference>
<keyword evidence="4" id="KW-0539">Nucleus</keyword>
<name>W9Y8P3_9EURO</name>
<evidence type="ECO:0000256" key="1">
    <source>
        <dbReference type="ARBA" id="ARBA00023015"/>
    </source>
</evidence>
<dbReference type="GO" id="GO:0000435">
    <property type="term" value="P:positive regulation of transcription from RNA polymerase II promoter by galactose"/>
    <property type="evidence" value="ECO:0007669"/>
    <property type="project" value="TreeGrafter"/>
</dbReference>
<dbReference type="GO" id="GO:0000981">
    <property type="term" value="F:DNA-binding transcription factor activity, RNA polymerase II-specific"/>
    <property type="evidence" value="ECO:0007669"/>
    <property type="project" value="TreeGrafter"/>
</dbReference>
<evidence type="ECO:0000313" key="8">
    <source>
        <dbReference type="Proteomes" id="UP000019484"/>
    </source>
</evidence>
<keyword evidence="2" id="KW-0238">DNA-binding</keyword>
<dbReference type="GO" id="GO:0008270">
    <property type="term" value="F:zinc ion binding"/>
    <property type="evidence" value="ECO:0007669"/>
    <property type="project" value="InterPro"/>
</dbReference>
<feature type="region of interest" description="Disordered" evidence="5">
    <location>
        <begin position="1"/>
        <end position="41"/>
    </location>
</feature>
<dbReference type="GO" id="GO:0005634">
    <property type="term" value="C:nucleus"/>
    <property type="evidence" value="ECO:0007669"/>
    <property type="project" value="TreeGrafter"/>
</dbReference>
<dbReference type="RefSeq" id="XP_007725438.1">
    <property type="nucleotide sequence ID" value="XM_007727248.1"/>
</dbReference>
<accession>W9Y8P3</accession>
<feature type="domain" description="Xylanolytic transcriptional activator regulatory" evidence="6">
    <location>
        <begin position="131"/>
        <end position="283"/>
    </location>
</feature>
<dbReference type="Pfam" id="PF04082">
    <property type="entry name" value="Fungal_trans"/>
    <property type="match status" value="1"/>
</dbReference>
<dbReference type="GO" id="GO:0000978">
    <property type="term" value="F:RNA polymerase II cis-regulatory region sequence-specific DNA binding"/>
    <property type="evidence" value="ECO:0007669"/>
    <property type="project" value="TreeGrafter"/>
</dbReference>
<organism evidence="7 8">
    <name type="scientific">Capronia coronata CBS 617.96</name>
    <dbReference type="NCBI Taxonomy" id="1182541"/>
    <lineage>
        <taxon>Eukaryota</taxon>
        <taxon>Fungi</taxon>
        <taxon>Dikarya</taxon>
        <taxon>Ascomycota</taxon>
        <taxon>Pezizomycotina</taxon>
        <taxon>Eurotiomycetes</taxon>
        <taxon>Chaetothyriomycetidae</taxon>
        <taxon>Chaetothyriales</taxon>
        <taxon>Herpotrichiellaceae</taxon>
        <taxon>Capronia</taxon>
    </lineage>
</organism>
<dbReference type="HOGENOM" id="CLU_008511_4_0_1"/>
<evidence type="ECO:0000256" key="2">
    <source>
        <dbReference type="ARBA" id="ARBA00023125"/>
    </source>
</evidence>
<dbReference type="eggNOG" id="ENOG502RJRW">
    <property type="taxonomic scope" value="Eukaryota"/>
</dbReference>
<keyword evidence="8" id="KW-1185">Reference proteome</keyword>
<evidence type="ECO:0000259" key="6">
    <source>
        <dbReference type="Pfam" id="PF04082"/>
    </source>
</evidence>
<evidence type="ECO:0000256" key="5">
    <source>
        <dbReference type="SAM" id="MobiDB-lite"/>
    </source>
</evidence>
<dbReference type="GO" id="GO:0006351">
    <property type="term" value="P:DNA-templated transcription"/>
    <property type="evidence" value="ECO:0007669"/>
    <property type="project" value="InterPro"/>
</dbReference>
<dbReference type="EMBL" id="AMWN01000005">
    <property type="protein sequence ID" value="EXJ86000.1"/>
    <property type="molecule type" value="Genomic_DNA"/>
</dbReference>
<keyword evidence="1" id="KW-0805">Transcription regulation</keyword>
<reference evidence="7 8" key="1">
    <citation type="submission" date="2013-03" db="EMBL/GenBank/DDBJ databases">
        <title>The Genome Sequence of Capronia coronata CBS 617.96.</title>
        <authorList>
            <consortium name="The Broad Institute Genomics Platform"/>
            <person name="Cuomo C."/>
            <person name="de Hoog S."/>
            <person name="Gorbushina A."/>
            <person name="Walker B."/>
            <person name="Young S.K."/>
            <person name="Zeng Q."/>
            <person name="Gargeya S."/>
            <person name="Fitzgerald M."/>
            <person name="Haas B."/>
            <person name="Abouelleil A."/>
            <person name="Allen A.W."/>
            <person name="Alvarado L."/>
            <person name="Arachchi H.M."/>
            <person name="Berlin A.M."/>
            <person name="Chapman S.B."/>
            <person name="Gainer-Dewar J."/>
            <person name="Goldberg J."/>
            <person name="Griggs A."/>
            <person name="Gujja S."/>
            <person name="Hansen M."/>
            <person name="Howarth C."/>
            <person name="Imamovic A."/>
            <person name="Ireland A."/>
            <person name="Larimer J."/>
            <person name="McCowan C."/>
            <person name="Murphy C."/>
            <person name="Pearson M."/>
            <person name="Poon T.W."/>
            <person name="Priest M."/>
            <person name="Roberts A."/>
            <person name="Saif S."/>
            <person name="Shea T."/>
            <person name="Sisk P."/>
            <person name="Sykes S."/>
            <person name="Wortman J."/>
            <person name="Nusbaum C."/>
            <person name="Birren B."/>
        </authorList>
    </citation>
    <scope>NUCLEOTIDE SEQUENCE [LARGE SCALE GENOMIC DNA]</scope>
    <source>
        <strain evidence="7 8">CBS 617.96</strain>
    </source>
</reference>
<feature type="compositionally biased region" description="Polar residues" evidence="5">
    <location>
        <begin position="1"/>
        <end position="11"/>
    </location>
</feature>
<evidence type="ECO:0000313" key="7">
    <source>
        <dbReference type="EMBL" id="EXJ86000.1"/>
    </source>
</evidence>
<dbReference type="PANTHER" id="PTHR47424:SF3">
    <property type="entry name" value="REGULATORY PROTEIN GAL4"/>
    <property type="match status" value="1"/>
</dbReference>
<gene>
    <name evidence="7" type="ORF">A1O1_06369</name>
</gene>
<dbReference type="STRING" id="1182541.W9Y8P3"/>
<comment type="caution">
    <text evidence="7">The sequence shown here is derived from an EMBL/GenBank/DDBJ whole genome shotgun (WGS) entry which is preliminary data.</text>
</comment>
<dbReference type="CDD" id="cd12148">
    <property type="entry name" value="fungal_TF_MHR"/>
    <property type="match status" value="1"/>
</dbReference>
<dbReference type="InterPro" id="IPR051127">
    <property type="entry name" value="Fungal_SecMet_Regulators"/>
</dbReference>